<protein>
    <recommendedName>
        <fullName evidence="1">Amidohydrolase 3 domain-containing protein</fullName>
    </recommendedName>
</protein>
<dbReference type="PANTHER" id="PTHR11647:SF1">
    <property type="entry name" value="COLLAPSIN RESPONSE MEDIATOR PROTEIN"/>
    <property type="match status" value="1"/>
</dbReference>
<gene>
    <name evidence="2" type="ORF">A2751_05365</name>
</gene>
<dbReference type="Gene3D" id="3.20.20.140">
    <property type="entry name" value="Metal-dependent hydrolases"/>
    <property type="match status" value="1"/>
</dbReference>
<dbReference type="EMBL" id="MFEK01000003">
    <property type="protein sequence ID" value="OGE79431.1"/>
    <property type="molecule type" value="Genomic_DNA"/>
</dbReference>
<dbReference type="PANTHER" id="PTHR11647">
    <property type="entry name" value="HYDRANTOINASE/DIHYDROPYRIMIDINASE FAMILY MEMBER"/>
    <property type="match status" value="1"/>
</dbReference>
<accession>A0A1F5NP20</accession>
<dbReference type="GO" id="GO:0016812">
    <property type="term" value="F:hydrolase activity, acting on carbon-nitrogen (but not peptide) bonds, in cyclic amides"/>
    <property type="evidence" value="ECO:0007669"/>
    <property type="project" value="TreeGrafter"/>
</dbReference>
<evidence type="ECO:0000313" key="3">
    <source>
        <dbReference type="Proteomes" id="UP000176864"/>
    </source>
</evidence>
<dbReference type="GO" id="GO:0016811">
    <property type="term" value="F:hydrolase activity, acting on carbon-nitrogen (but not peptide) bonds, in linear amides"/>
    <property type="evidence" value="ECO:0007669"/>
    <property type="project" value="InterPro"/>
</dbReference>
<dbReference type="GO" id="GO:0005829">
    <property type="term" value="C:cytosol"/>
    <property type="evidence" value="ECO:0007669"/>
    <property type="project" value="TreeGrafter"/>
</dbReference>
<proteinExistence type="predicted"/>
<comment type="caution">
    <text evidence="2">The sequence shown here is derived from an EMBL/GenBank/DDBJ whole genome shotgun (WGS) entry which is preliminary data.</text>
</comment>
<reference evidence="2 3" key="1">
    <citation type="journal article" date="2016" name="Nat. Commun.">
        <title>Thousands of microbial genomes shed light on interconnected biogeochemical processes in an aquifer system.</title>
        <authorList>
            <person name="Anantharaman K."/>
            <person name="Brown C.T."/>
            <person name="Hug L.A."/>
            <person name="Sharon I."/>
            <person name="Castelle C.J."/>
            <person name="Probst A.J."/>
            <person name="Thomas B.C."/>
            <person name="Singh A."/>
            <person name="Wilkins M.J."/>
            <person name="Karaoz U."/>
            <person name="Brodie E.L."/>
            <person name="Williams K.H."/>
            <person name="Hubbard S.S."/>
            <person name="Banfield J.F."/>
        </authorList>
    </citation>
    <scope>NUCLEOTIDE SEQUENCE [LARGE SCALE GENOMIC DNA]</scope>
</reference>
<dbReference type="STRING" id="1817824.A2751_05365"/>
<dbReference type="SUPFAM" id="SSF51338">
    <property type="entry name" value="Composite domain of metallo-dependent hydrolases"/>
    <property type="match status" value="1"/>
</dbReference>
<evidence type="ECO:0000313" key="2">
    <source>
        <dbReference type="EMBL" id="OGE79431.1"/>
    </source>
</evidence>
<organism evidence="2 3">
    <name type="scientific">Candidatus Doudnabacteria bacterium RIFCSPHIGHO2_01_FULL_46_14</name>
    <dbReference type="NCBI Taxonomy" id="1817824"/>
    <lineage>
        <taxon>Bacteria</taxon>
        <taxon>Candidatus Doudnaibacteriota</taxon>
    </lineage>
</organism>
<dbReference type="InterPro" id="IPR050378">
    <property type="entry name" value="Metallo-dep_Hydrolases_sf"/>
</dbReference>
<dbReference type="Gene3D" id="2.30.40.10">
    <property type="entry name" value="Urease, subunit C, domain 1"/>
    <property type="match status" value="1"/>
</dbReference>
<sequence length="524" mass="57046">MTFDILIRNGNVLDGIADKAYSADIGISGGMIKSVGNLRGARAVQTIPADGLFVAPGFIDPQNHSDSYLTLLEIPSMDSLVTQGITTIIVGHCGTSLAPLASPEALKSIQKWHSLVGANINWQTYAEYAKILSHYPLGANVMGLVGHATVRRGLLGDQVRTATVEEIAMIEKMLLDSFDAGAIGVSFGLVYAHEVNSSKQELVSVAKMTAARDKILSVHLRSEGSAVVPALQEVIEIAQESGASLKISHFKIRGQKNYHYLEEALSVIDRAYQRGVNVFFDVYPYTTSWTVLYTYLPKWAYEGGRKAILQNINDRTSRQKILAHLSSQESNLGSIFIATSETNPGLTGKTLAQIAANQEVSVEEALLNTLEATATHAIVFDRNLSEEIMTTLLKHPLSIIGTDGAGYDFSYSSFHGLVHPRCFGTMPRFLSLVRDKKIMSWEEAVKKMTSRTADKMGIKNRGRIAAGMAADVVVFDPHSIGSRATYENPYQQADGLSYVIVNGRVSFAYRESVVGVPTGLILRT</sequence>
<dbReference type="InterPro" id="IPR013108">
    <property type="entry name" value="Amidohydro_3"/>
</dbReference>
<dbReference type="Gene3D" id="3.30.1490.130">
    <property type="entry name" value="D-aminoacylase. Domain 3"/>
    <property type="match status" value="1"/>
</dbReference>
<dbReference type="Proteomes" id="UP000176864">
    <property type="component" value="Unassembled WGS sequence"/>
</dbReference>
<dbReference type="SUPFAM" id="SSF51556">
    <property type="entry name" value="Metallo-dependent hydrolases"/>
    <property type="match status" value="1"/>
</dbReference>
<dbReference type="InterPro" id="IPR011059">
    <property type="entry name" value="Metal-dep_hydrolase_composite"/>
</dbReference>
<dbReference type="InterPro" id="IPR032466">
    <property type="entry name" value="Metal_Hydrolase"/>
</dbReference>
<dbReference type="AlphaFoldDB" id="A0A1F5NP20"/>
<name>A0A1F5NP20_9BACT</name>
<feature type="domain" description="Amidohydrolase 3" evidence="1">
    <location>
        <begin position="45"/>
        <end position="506"/>
    </location>
</feature>
<dbReference type="InterPro" id="IPR023100">
    <property type="entry name" value="D-aminoacylase_insert_dom_sf"/>
</dbReference>
<dbReference type="Pfam" id="PF07969">
    <property type="entry name" value="Amidohydro_3"/>
    <property type="match status" value="1"/>
</dbReference>
<evidence type="ECO:0000259" key="1">
    <source>
        <dbReference type="Pfam" id="PF07969"/>
    </source>
</evidence>